<evidence type="ECO:0000256" key="13">
    <source>
        <dbReference type="ARBA" id="ARBA00055755"/>
    </source>
</evidence>
<evidence type="ECO:0000256" key="12">
    <source>
        <dbReference type="ARBA" id="ARBA00043983"/>
    </source>
</evidence>
<organism evidence="19 20">
    <name type="scientific">Dimorphilus gyrociliatus</name>
    <dbReference type="NCBI Taxonomy" id="2664684"/>
    <lineage>
        <taxon>Eukaryota</taxon>
        <taxon>Metazoa</taxon>
        <taxon>Spiralia</taxon>
        <taxon>Lophotrochozoa</taxon>
        <taxon>Annelida</taxon>
        <taxon>Polychaeta</taxon>
        <taxon>Polychaeta incertae sedis</taxon>
        <taxon>Dinophilidae</taxon>
        <taxon>Dimorphilus</taxon>
    </lineage>
</organism>
<keyword evidence="9" id="KW-0969">Cilium</keyword>
<keyword evidence="4" id="KW-0221">Differentiation</keyword>
<dbReference type="GO" id="GO:0030992">
    <property type="term" value="C:intraciliary transport particle B"/>
    <property type="evidence" value="ECO:0007669"/>
    <property type="project" value="InterPro"/>
</dbReference>
<keyword evidence="3" id="KW-0597">Phosphoprotein</keyword>
<evidence type="ECO:0000256" key="9">
    <source>
        <dbReference type="ARBA" id="ARBA00023069"/>
    </source>
</evidence>
<keyword evidence="5" id="KW-0970">Cilium biogenesis/degradation</keyword>
<feature type="coiled-coil region" evidence="16">
    <location>
        <begin position="169"/>
        <end position="254"/>
    </location>
</feature>
<evidence type="ECO:0000256" key="14">
    <source>
        <dbReference type="ARBA" id="ARBA00073058"/>
    </source>
</evidence>
<comment type="function">
    <text evidence="13">Component of the intraflagellar transport (IFT) complex B: together with IFT74, forms a tubulin-binding module that specifically mediates transport of tubulin within the cilium. Binds tubulin via its CH (calponin-homology)-like region. Required for ciliogenesis. Required for proper regulation of SHH signaling. Plays an important role during spermatogenesis by modulating the assembly and elongation of the sperm flagella.</text>
</comment>
<evidence type="ECO:0000256" key="4">
    <source>
        <dbReference type="ARBA" id="ARBA00022782"/>
    </source>
</evidence>
<keyword evidence="2" id="KW-0963">Cytoplasm</keyword>
<keyword evidence="11" id="KW-0966">Cell projection</keyword>
<dbReference type="GO" id="GO:0036064">
    <property type="term" value="C:ciliary basal body"/>
    <property type="evidence" value="ECO:0007669"/>
    <property type="project" value="TreeGrafter"/>
</dbReference>
<evidence type="ECO:0000256" key="17">
    <source>
        <dbReference type="SAM" id="MobiDB-lite"/>
    </source>
</evidence>
<dbReference type="AlphaFoldDB" id="A0A7I8VGH3"/>
<feature type="coiled-coil region" evidence="16">
    <location>
        <begin position="356"/>
        <end position="425"/>
    </location>
</feature>
<dbReference type="EMBL" id="CAJFCJ010000005">
    <property type="protein sequence ID" value="CAD5114753.1"/>
    <property type="molecule type" value="Genomic_DNA"/>
</dbReference>
<dbReference type="Proteomes" id="UP000549394">
    <property type="component" value="Unassembled WGS sequence"/>
</dbReference>
<evidence type="ECO:0000313" key="20">
    <source>
        <dbReference type="Proteomes" id="UP000549394"/>
    </source>
</evidence>
<keyword evidence="6" id="KW-0744">Spermatogenesis</keyword>
<name>A0A7I8VGH3_9ANNE</name>
<dbReference type="PANTHER" id="PTHR15614">
    <property type="entry name" value="INTRAFLAGELLAR TRANSPORT PROTEIN 81 HOMOLOG"/>
    <property type="match status" value="1"/>
</dbReference>
<evidence type="ECO:0000313" key="19">
    <source>
        <dbReference type="EMBL" id="CAD5114753.1"/>
    </source>
</evidence>
<accession>A0A7I8VGH3</accession>
<dbReference type="GO" id="GO:0060271">
    <property type="term" value="P:cilium assembly"/>
    <property type="evidence" value="ECO:0007669"/>
    <property type="project" value="InterPro"/>
</dbReference>
<dbReference type="GO" id="GO:0015631">
    <property type="term" value="F:tubulin binding"/>
    <property type="evidence" value="ECO:0007669"/>
    <property type="project" value="InterPro"/>
</dbReference>
<evidence type="ECO:0000256" key="16">
    <source>
        <dbReference type="SAM" id="Coils"/>
    </source>
</evidence>
<evidence type="ECO:0000256" key="8">
    <source>
        <dbReference type="ARBA" id="ARBA00023054"/>
    </source>
</evidence>
<evidence type="ECO:0000259" key="18">
    <source>
        <dbReference type="Pfam" id="PF18383"/>
    </source>
</evidence>
<dbReference type="InterPro" id="IPR041146">
    <property type="entry name" value="IFT81_CH"/>
</dbReference>
<feature type="region of interest" description="Disordered" evidence="17">
    <location>
        <begin position="610"/>
        <end position="633"/>
    </location>
</feature>
<feature type="coiled-coil region" evidence="16">
    <location>
        <begin position="537"/>
        <end position="564"/>
    </location>
</feature>
<comment type="caution">
    <text evidence="19">The sequence shown here is derived from an EMBL/GenBank/DDBJ whole genome shotgun (WGS) entry which is preliminary data.</text>
</comment>
<gene>
    <name evidence="19" type="ORF">DGYR_LOCUS3574</name>
</gene>
<comment type="subcellular location">
    <subcellularLocation>
        <location evidence="1">Cytoplasm</location>
        <location evidence="1">Cytoskeleton</location>
        <location evidence="1">Cilium basal body</location>
    </subcellularLocation>
</comment>
<dbReference type="Pfam" id="PF18383">
    <property type="entry name" value="IFT81_CH"/>
    <property type="match status" value="1"/>
</dbReference>
<dbReference type="Gene3D" id="1.10.418.70">
    <property type="entry name" value="Intraflagellar transport protein 81, N-terminal domain"/>
    <property type="match status" value="1"/>
</dbReference>
<keyword evidence="10" id="KW-0206">Cytoskeleton</keyword>
<evidence type="ECO:0000256" key="5">
    <source>
        <dbReference type="ARBA" id="ARBA00022794"/>
    </source>
</evidence>
<keyword evidence="7" id="KW-0007">Acetylation</keyword>
<evidence type="ECO:0000256" key="3">
    <source>
        <dbReference type="ARBA" id="ARBA00022553"/>
    </source>
</evidence>
<dbReference type="OrthoDB" id="276029at2759"/>
<evidence type="ECO:0000256" key="10">
    <source>
        <dbReference type="ARBA" id="ARBA00023212"/>
    </source>
</evidence>
<feature type="domain" description="IFT81 calponin homology" evidence="18">
    <location>
        <begin position="4"/>
        <end position="127"/>
    </location>
</feature>
<keyword evidence="8 16" id="KW-0175">Coiled coil</keyword>
<dbReference type="FunFam" id="1.10.418.70:FF:000001">
    <property type="entry name" value="Intraflagellar transport protein 81 homolog"/>
    <property type="match status" value="1"/>
</dbReference>
<comment type="similarity">
    <text evidence="12">Belongs to the IFT81 family.</text>
</comment>
<feature type="compositionally biased region" description="Basic and acidic residues" evidence="17">
    <location>
        <begin position="618"/>
        <end position="630"/>
    </location>
</feature>
<evidence type="ECO:0000256" key="15">
    <source>
        <dbReference type="ARBA" id="ARBA00079903"/>
    </source>
</evidence>
<reference evidence="19 20" key="1">
    <citation type="submission" date="2020-08" db="EMBL/GenBank/DDBJ databases">
        <authorList>
            <person name="Hejnol A."/>
        </authorList>
    </citation>
    <scope>NUCLEOTIDE SEQUENCE [LARGE SCALE GENOMIC DNA]</scope>
</reference>
<evidence type="ECO:0000256" key="2">
    <source>
        <dbReference type="ARBA" id="ARBA00022490"/>
    </source>
</evidence>
<keyword evidence="20" id="KW-1185">Reference proteome</keyword>
<evidence type="ECO:0000256" key="11">
    <source>
        <dbReference type="ARBA" id="ARBA00023273"/>
    </source>
</evidence>
<dbReference type="InterPro" id="IPR029600">
    <property type="entry name" value="IFT81"/>
</dbReference>
<dbReference type="GO" id="GO:0030154">
    <property type="term" value="P:cell differentiation"/>
    <property type="evidence" value="ECO:0007669"/>
    <property type="project" value="UniProtKB-KW"/>
</dbReference>
<proteinExistence type="inferred from homology"/>
<dbReference type="InterPro" id="IPR043016">
    <property type="entry name" value="IFT81_N_sf"/>
</dbReference>
<sequence>MSTEKLKYIISQLSQPPFKKTYNMISFNNLEPLQLLQVVSDVLAEIDSQHNVDIREEAAEDTAIRIFNFLKIMKYRHPGGEEEQSRFRQGLVSGDKPIIYVILEWLLSRIDDLKKRAYLAKYLVKINIPPEFMQDDEVTDLFTQYSAYMEEFKEIHKQVEQLRSSGFNTDDIKRDIASMEDEKEQLMRRVDKLKKKVEGAPNSGPMLAVARKLHEEKDREAKLNQQKLEEKNLLIHCDQRISRLQNQLKDARQTSIGATPQSLLQRIEEENKTNTYLVKDKLPKEISILKKTVNDLQKVVSEPAMGQSDLENINRQIKETNAEINQLIEKRMVSGDPLDDKLSLFRQQAAIIARKKETAAESLREAREEIHSAQIEIEEKRNLLNANSGEEVLKGDEFKRYVNNLRTKSTTYKKKRAELAELRSELGVLGRTEEILKNRHHDIQRQLGKIEKKHGVSGFRETQEKLENISGAKQEVDEMKGKTLEDISVMVKKFNNKIAEKKNSLAPIIKELRPLRQKAQEMQAEHDQHKRVYDTQAAGFESNRSKLEQEVRALREECSAEESRLHYLNIMREITSSQQERINAEMKLYTSSNMQEKKRSLRDQFTRKIQDQENLGKSLREKQKSIKEGHSGNLNQMSMWRDFQRIMDMKLSLSGLGSGDGSGQQSGSKFSATEADALAADQLVL</sequence>
<evidence type="ECO:0000256" key="1">
    <source>
        <dbReference type="ARBA" id="ARBA00004120"/>
    </source>
</evidence>
<dbReference type="GO" id="GO:0007283">
    <property type="term" value="P:spermatogenesis"/>
    <property type="evidence" value="ECO:0007669"/>
    <property type="project" value="UniProtKB-KW"/>
</dbReference>
<dbReference type="GO" id="GO:0042073">
    <property type="term" value="P:intraciliary transport"/>
    <property type="evidence" value="ECO:0007669"/>
    <property type="project" value="InterPro"/>
</dbReference>
<evidence type="ECO:0000256" key="7">
    <source>
        <dbReference type="ARBA" id="ARBA00022990"/>
    </source>
</evidence>
<evidence type="ECO:0000256" key="6">
    <source>
        <dbReference type="ARBA" id="ARBA00022871"/>
    </source>
</evidence>
<dbReference type="PANTHER" id="PTHR15614:SF2">
    <property type="entry name" value="INTRAFLAGELLAR TRANSPORT PROTEIN 81 HOMOLOG"/>
    <property type="match status" value="1"/>
</dbReference>
<protein>
    <recommendedName>
        <fullName evidence="14">Intraflagellar transport protein 81 homolog</fullName>
    </recommendedName>
    <alternativeName>
        <fullName evidence="15">Carnitine deficiency-associated protein expressed in ventricle 1</fullName>
    </alternativeName>
</protein>